<keyword evidence="1" id="KW-0560">Oxidoreductase</keyword>
<comment type="caution">
    <text evidence="3">The sequence shown here is derived from an EMBL/GenBank/DDBJ whole genome shotgun (WGS) entry which is preliminary data.</text>
</comment>
<dbReference type="PANTHER" id="PTHR43157">
    <property type="entry name" value="PHOSPHATIDYLINOSITOL-GLYCAN BIOSYNTHESIS CLASS F PROTEIN-RELATED"/>
    <property type="match status" value="1"/>
</dbReference>
<proteinExistence type="predicted"/>
<evidence type="ECO:0000313" key="3">
    <source>
        <dbReference type="EMBL" id="CAH0364806.1"/>
    </source>
</evidence>
<feature type="chain" id="PRO_5035236157" description="Protochlorophyllide reductase" evidence="2">
    <location>
        <begin position="18"/>
        <end position="366"/>
    </location>
</feature>
<dbReference type="PRINTS" id="PR00081">
    <property type="entry name" value="GDHRDH"/>
</dbReference>
<evidence type="ECO:0000313" key="4">
    <source>
        <dbReference type="Proteomes" id="UP000789595"/>
    </source>
</evidence>
<sequence>MMRQRLLVALLLRACSSMRTPQAAVTRRSIGGLAAAGVALRPSLPALAKTDEVFAPAPGSLAGRTVLITGANSGLGLESAARLAAAGADVVATARTDAKAQQAVNEIEKRTGRKVSGVALDLADLKSVKSLPSRLPKSVSKIDVLMENAGVMAIPERLATKDGFERQIGVNHLGHYALVASLLPLLEKSSAFRIVAVSSDANKIVDGKAIAQALDANLEPPYGAWTNYGLSKVFNVLFVEELRRRLPSKGTAVAVHPGVVQTDLSRYLVQGVDAAEAGVSQTEAFETMSPLQKKLMEGMAKFILPVSLGANGQVRLAAEADLAADPGGPYFDGLKRGNPNKAAGDAALARRLWDVSERLTGATINL</sequence>
<dbReference type="InterPro" id="IPR036291">
    <property type="entry name" value="NAD(P)-bd_dom_sf"/>
</dbReference>
<dbReference type="Proteomes" id="UP000789595">
    <property type="component" value="Unassembled WGS sequence"/>
</dbReference>
<accession>A0A8J2S7Q7</accession>
<dbReference type="Pfam" id="PF00106">
    <property type="entry name" value="adh_short"/>
    <property type="match status" value="1"/>
</dbReference>
<dbReference type="EMBL" id="CAKKNE010000001">
    <property type="protein sequence ID" value="CAH0364806.1"/>
    <property type="molecule type" value="Genomic_DNA"/>
</dbReference>
<protein>
    <recommendedName>
        <fullName evidence="5">Protochlorophyllide reductase</fullName>
    </recommendedName>
</protein>
<dbReference type="InterPro" id="IPR002347">
    <property type="entry name" value="SDR_fam"/>
</dbReference>
<reference evidence="3" key="1">
    <citation type="submission" date="2021-11" db="EMBL/GenBank/DDBJ databases">
        <authorList>
            <consortium name="Genoscope - CEA"/>
            <person name="William W."/>
        </authorList>
    </citation>
    <scope>NUCLEOTIDE SEQUENCE</scope>
</reference>
<keyword evidence="2" id="KW-0732">Signal</keyword>
<feature type="signal peptide" evidence="2">
    <location>
        <begin position="1"/>
        <end position="17"/>
    </location>
</feature>
<name>A0A8J2S7Q7_9STRA</name>
<dbReference type="PANTHER" id="PTHR43157:SF31">
    <property type="entry name" value="PHOSPHATIDYLINOSITOL-GLYCAN BIOSYNTHESIS CLASS F PROTEIN"/>
    <property type="match status" value="1"/>
</dbReference>
<keyword evidence="4" id="KW-1185">Reference proteome</keyword>
<evidence type="ECO:0000256" key="2">
    <source>
        <dbReference type="SAM" id="SignalP"/>
    </source>
</evidence>
<dbReference type="AlphaFoldDB" id="A0A8J2S7Q7"/>
<dbReference type="OrthoDB" id="157221at2759"/>
<gene>
    <name evidence="3" type="ORF">PECAL_1P11870</name>
</gene>
<dbReference type="Gene3D" id="3.40.50.720">
    <property type="entry name" value="NAD(P)-binding Rossmann-like Domain"/>
    <property type="match status" value="1"/>
</dbReference>
<organism evidence="3 4">
    <name type="scientific">Pelagomonas calceolata</name>
    <dbReference type="NCBI Taxonomy" id="35677"/>
    <lineage>
        <taxon>Eukaryota</taxon>
        <taxon>Sar</taxon>
        <taxon>Stramenopiles</taxon>
        <taxon>Ochrophyta</taxon>
        <taxon>Pelagophyceae</taxon>
        <taxon>Pelagomonadales</taxon>
        <taxon>Pelagomonadaceae</taxon>
        <taxon>Pelagomonas</taxon>
    </lineage>
</organism>
<dbReference type="GO" id="GO:0016491">
    <property type="term" value="F:oxidoreductase activity"/>
    <property type="evidence" value="ECO:0007669"/>
    <property type="project" value="UniProtKB-KW"/>
</dbReference>
<dbReference type="SUPFAM" id="SSF51735">
    <property type="entry name" value="NAD(P)-binding Rossmann-fold domains"/>
    <property type="match status" value="1"/>
</dbReference>
<evidence type="ECO:0000256" key="1">
    <source>
        <dbReference type="ARBA" id="ARBA00023002"/>
    </source>
</evidence>
<evidence type="ECO:0008006" key="5">
    <source>
        <dbReference type="Google" id="ProtNLM"/>
    </source>
</evidence>